<dbReference type="OrthoDB" id="25466at2759"/>
<accession>A0A3L8SVN1</accession>
<dbReference type="EMBL" id="QUSF01000005">
    <property type="protein sequence ID" value="RLW09372.1"/>
    <property type="molecule type" value="Genomic_DNA"/>
</dbReference>
<name>A0A3L8SVN1_CHLGU</name>
<gene>
    <name evidence="2" type="ORF">DV515_00002620</name>
</gene>
<reference evidence="2 3" key="1">
    <citation type="journal article" date="2018" name="Proc. R. Soc. B">
        <title>A non-coding region near Follistatin controls head colour polymorphism in the Gouldian finch.</title>
        <authorList>
            <person name="Toomey M.B."/>
            <person name="Marques C.I."/>
            <person name="Andrade P."/>
            <person name="Araujo P.M."/>
            <person name="Sabatino S."/>
            <person name="Gazda M.A."/>
            <person name="Afonso S."/>
            <person name="Lopes R.J."/>
            <person name="Corbo J.C."/>
            <person name="Carneiro M."/>
        </authorList>
    </citation>
    <scope>NUCLEOTIDE SEQUENCE [LARGE SCALE GENOMIC DNA]</scope>
    <source>
        <strain evidence="2">Red01</strain>
        <tissue evidence="2">Muscle</tissue>
    </source>
</reference>
<keyword evidence="3" id="KW-1185">Reference proteome</keyword>
<dbReference type="InterPro" id="IPR006623">
    <property type="entry name" value="THEG"/>
</dbReference>
<protein>
    <recommendedName>
        <fullName evidence="4">Testicular haploid expressed gene protein-like</fullName>
    </recommendedName>
</protein>
<evidence type="ECO:0000256" key="1">
    <source>
        <dbReference type="ARBA" id="ARBA00022737"/>
    </source>
</evidence>
<dbReference type="InterPro" id="IPR042401">
    <property type="entry name" value="SPMAP2-like"/>
</dbReference>
<dbReference type="SMART" id="SM00705">
    <property type="entry name" value="THEG"/>
    <property type="match status" value="6"/>
</dbReference>
<dbReference type="Proteomes" id="UP000276834">
    <property type="component" value="Unassembled WGS sequence"/>
</dbReference>
<dbReference type="PANTHER" id="PTHR15901:SF15">
    <property type="entry name" value="TESTICULAR HAPLOID EXPRESSED GENE PROTEIN-LIKE"/>
    <property type="match status" value="1"/>
</dbReference>
<dbReference type="PANTHER" id="PTHR15901">
    <property type="entry name" value="TESTICULAR HAPLOID EXPRESSED GENE PROTEIN"/>
    <property type="match status" value="1"/>
</dbReference>
<comment type="caution">
    <text evidence="2">The sequence shown here is derived from an EMBL/GenBank/DDBJ whole genome shotgun (WGS) entry which is preliminary data.</text>
</comment>
<evidence type="ECO:0000313" key="2">
    <source>
        <dbReference type="EMBL" id="RLW09372.1"/>
    </source>
</evidence>
<sequence>MEFLEMSSYTPCMCVHPRSRIEILADPKPLFCQASSPTLVWGNQETLWTLSPGAMTARPSARILYLCKPKKDFTIYGRSCRPVIGGNPLLPKFGYPSERLLRLSEPKKYLPAFLEQRTIMPPSGYYSLPSQRGCTQTLCRPERSSQKAVASPRTIELSKPRQLPAKFMPPRDPEWPVTAAAKRAVATERIVALAQPTARPRMGLTALNPDAFKVKEAAMKAVCSPRLEQLARPVQR</sequence>
<dbReference type="AlphaFoldDB" id="A0A3L8SVN1"/>
<organism evidence="2 3">
    <name type="scientific">Chloebia gouldiae</name>
    <name type="common">Gouldian finch</name>
    <name type="synonym">Erythrura gouldiae</name>
    <dbReference type="NCBI Taxonomy" id="44316"/>
    <lineage>
        <taxon>Eukaryota</taxon>
        <taxon>Metazoa</taxon>
        <taxon>Chordata</taxon>
        <taxon>Craniata</taxon>
        <taxon>Vertebrata</taxon>
        <taxon>Euteleostomi</taxon>
        <taxon>Archelosauria</taxon>
        <taxon>Archosauria</taxon>
        <taxon>Dinosauria</taxon>
        <taxon>Saurischia</taxon>
        <taxon>Theropoda</taxon>
        <taxon>Coelurosauria</taxon>
        <taxon>Aves</taxon>
        <taxon>Neognathae</taxon>
        <taxon>Neoaves</taxon>
        <taxon>Telluraves</taxon>
        <taxon>Australaves</taxon>
        <taxon>Passeriformes</taxon>
        <taxon>Passeroidea</taxon>
        <taxon>Passeridae</taxon>
        <taxon>Chloebia</taxon>
    </lineage>
</organism>
<keyword evidence="1" id="KW-0677">Repeat</keyword>
<evidence type="ECO:0008006" key="4">
    <source>
        <dbReference type="Google" id="ProtNLM"/>
    </source>
</evidence>
<evidence type="ECO:0000313" key="3">
    <source>
        <dbReference type="Proteomes" id="UP000276834"/>
    </source>
</evidence>
<dbReference type="Pfam" id="PF14912">
    <property type="entry name" value="THEG"/>
    <property type="match status" value="3"/>
</dbReference>
<proteinExistence type="predicted"/>